<dbReference type="InterPro" id="IPR011006">
    <property type="entry name" value="CheY-like_superfamily"/>
</dbReference>
<dbReference type="Pfam" id="PF00072">
    <property type="entry name" value="Response_reg"/>
    <property type="match status" value="1"/>
</dbReference>
<evidence type="ECO:0000256" key="6">
    <source>
        <dbReference type="ARBA" id="ARBA00023125"/>
    </source>
</evidence>
<dbReference type="Proteomes" id="UP001165287">
    <property type="component" value="Unassembled WGS sequence"/>
</dbReference>
<dbReference type="InterPro" id="IPR001789">
    <property type="entry name" value="Sig_transdc_resp-reg_receiver"/>
</dbReference>
<accession>A0ABS7UX11</accession>
<keyword evidence="7" id="KW-0010">Activator</keyword>
<evidence type="ECO:0000256" key="5">
    <source>
        <dbReference type="ARBA" id="ARBA00023015"/>
    </source>
</evidence>
<feature type="domain" description="Response regulatory" evidence="10">
    <location>
        <begin position="3"/>
        <end position="119"/>
    </location>
</feature>
<dbReference type="PIRSF" id="PIRSF006171">
    <property type="entry name" value="RR_citrat_malat"/>
    <property type="match status" value="1"/>
</dbReference>
<keyword evidence="3 9" id="KW-0597">Phosphoprotein</keyword>
<keyword evidence="5" id="KW-0805">Transcription regulation</keyword>
<evidence type="ECO:0000256" key="1">
    <source>
        <dbReference type="ARBA" id="ARBA00004496"/>
    </source>
</evidence>
<dbReference type="InterPro" id="IPR048714">
    <property type="entry name" value="DpiA-like_HTH"/>
</dbReference>
<reference evidence="11" key="1">
    <citation type="submission" date="2024-05" db="EMBL/GenBank/DDBJ databases">
        <title>Metabacillus sp. nov., isolated from the rhizosphere soil of tomato plants.</title>
        <authorList>
            <person name="Ma R."/>
        </authorList>
    </citation>
    <scope>NUCLEOTIDE SEQUENCE</scope>
    <source>
        <strain evidence="11">DBTR6</strain>
    </source>
</reference>
<dbReference type="SUPFAM" id="SSF52172">
    <property type="entry name" value="CheY-like"/>
    <property type="match status" value="1"/>
</dbReference>
<dbReference type="InterPro" id="IPR024187">
    <property type="entry name" value="Sig_transdc_resp-reg_cit/mal"/>
</dbReference>
<evidence type="ECO:0000259" key="10">
    <source>
        <dbReference type="PROSITE" id="PS50110"/>
    </source>
</evidence>
<dbReference type="RefSeq" id="WP_224141303.1">
    <property type="nucleotide sequence ID" value="NZ_JAIQUM010000072.1"/>
</dbReference>
<evidence type="ECO:0000313" key="11">
    <source>
        <dbReference type="EMBL" id="MBZ5752857.1"/>
    </source>
</evidence>
<feature type="modified residue" description="4-aspartylphosphate" evidence="9">
    <location>
        <position position="54"/>
    </location>
</feature>
<dbReference type="InterPro" id="IPR051271">
    <property type="entry name" value="2C-system_Tx_regulators"/>
</dbReference>
<keyword evidence="12" id="KW-1185">Reference proteome</keyword>
<organism evidence="11 12">
    <name type="scientific">Metabacillus rhizolycopersici</name>
    <dbReference type="NCBI Taxonomy" id="2875709"/>
    <lineage>
        <taxon>Bacteria</taxon>
        <taxon>Bacillati</taxon>
        <taxon>Bacillota</taxon>
        <taxon>Bacilli</taxon>
        <taxon>Bacillales</taxon>
        <taxon>Bacillaceae</taxon>
        <taxon>Metabacillus</taxon>
    </lineage>
</organism>
<evidence type="ECO:0000256" key="4">
    <source>
        <dbReference type="ARBA" id="ARBA00023012"/>
    </source>
</evidence>
<keyword evidence="4" id="KW-0902">Two-component regulatory system</keyword>
<evidence type="ECO:0000313" key="12">
    <source>
        <dbReference type="Proteomes" id="UP001165287"/>
    </source>
</evidence>
<keyword evidence="2" id="KW-0963">Cytoplasm</keyword>
<dbReference type="PROSITE" id="PS50110">
    <property type="entry name" value="RESPONSE_REGULATORY"/>
    <property type="match status" value="1"/>
</dbReference>
<evidence type="ECO:0000256" key="7">
    <source>
        <dbReference type="ARBA" id="ARBA00023159"/>
    </source>
</evidence>
<evidence type="ECO:0000256" key="2">
    <source>
        <dbReference type="ARBA" id="ARBA00022490"/>
    </source>
</evidence>
<dbReference type="SMART" id="SM00448">
    <property type="entry name" value="REC"/>
    <property type="match status" value="1"/>
</dbReference>
<comment type="caution">
    <text evidence="11">The sequence shown here is derived from an EMBL/GenBank/DDBJ whole genome shotgun (WGS) entry which is preliminary data.</text>
</comment>
<dbReference type="PANTHER" id="PTHR45526">
    <property type="entry name" value="TRANSCRIPTIONAL REGULATORY PROTEIN DPIA"/>
    <property type="match status" value="1"/>
</dbReference>
<sequence length="231" mass="26510">MIKVVIAEDDFRIAQVQEQFLQKVPGVKLIGKALNAKETMEILGDCEVDLLLLDIYMPDELGTDLLLKIREHYPMIDIIMVTAATERTMLEKAIKFGVSNYLLKPVTMEKFIETIEAYKKKKKLLSNRDEVDQTLIDRYFGSSNQSTINQKDLPSGVDRHTLKKVEEVMEELEGGISIEEMGEKIGASRTTARRYLEYLVSINVCTAKHEYGIVGRPERKYYLLEKESNIR</sequence>
<evidence type="ECO:0000256" key="9">
    <source>
        <dbReference type="PROSITE-ProRule" id="PRU00169"/>
    </source>
</evidence>
<dbReference type="Gene3D" id="3.40.50.2300">
    <property type="match status" value="1"/>
</dbReference>
<keyword evidence="6" id="KW-0238">DNA-binding</keyword>
<dbReference type="Pfam" id="PF20714">
    <property type="entry name" value="HTH_64"/>
    <property type="match status" value="1"/>
</dbReference>
<name>A0ABS7UX11_9BACI</name>
<comment type="subcellular location">
    <subcellularLocation>
        <location evidence="1">Cytoplasm</location>
    </subcellularLocation>
</comment>
<evidence type="ECO:0000256" key="3">
    <source>
        <dbReference type="ARBA" id="ARBA00022553"/>
    </source>
</evidence>
<dbReference type="EMBL" id="JAIQUM010000072">
    <property type="protein sequence ID" value="MBZ5752857.1"/>
    <property type="molecule type" value="Genomic_DNA"/>
</dbReference>
<protein>
    <submittedName>
        <fullName evidence="11">Response regulator</fullName>
    </submittedName>
</protein>
<evidence type="ECO:0000256" key="8">
    <source>
        <dbReference type="ARBA" id="ARBA00023163"/>
    </source>
</evidence>
<proteinExistence type="predicted"/>
<keyword evidence="8" id="KW-0804">Transcription</keyword>
<gene>
    <name evidence="11" type="ORF">K9V48_22090</name>
</gene>
<dbReference type="PANTHER" id="PTHR45526:SF6">
    <property type="entry name" value="TRANSCRIPTIONAL REGULATORY PROTEIN CITT"/>
    <property type="match status" value="1"/>
</dbReference>